<dbReference type="InterPro" id="IPR050173">
    <property type="entry name" value="ABC_transporter_C-like"/>
</dbReference>
<organism evidence="11 12">
    <name type="scientific">Thamnocephalis sphaerospora</name>
    <dbReference type="NCBI Taxonomy" id="78915"/>
    <lineage>
        <taxon>Eukaryota</taxon>
        <taxon>Fungi</taxon>
        <taxon>Fungi incertae sedis</taxon>
        <taxon>Zoopagomycota</taxon>
        <taxon>Zoopagomycotina</taxon>
        <taxon>Zoopagomycetes</taxon>
        <taxon>Zoopagales</taxon>
        <taxon>Sigmoideomycetaceae</taxon>
        <taxon>Thamnocephalis</taxon>
    </lineage>
</organism>
<dbReference type="Proteomes" id="UP000271241">
    <property type="component" value="Unassembled WGS sequence"/>
</dbReference>
<sequence>MQSASARIGGSTVTNGWDTGLVTNLLNVDVKNISETLMSWHILLAGVIQITFAMIMLWHIIGLGAIFGITLLILGLLLSEYFSRALTVVYKAMVKITDERLSVISEMLHSIRIVKFFAWESYYREHVASLRQLELAKNWKRLFFVTTSSAVSSAGPAIIACICLGVRALLFGRGLTPSVAFTTVAILETLRRVVYRMPKVIVRAIQCRVSGRRISEFLALPDLVSPTTDGEDAPATKGSLNAAERIALIDAEFSW</sequence>
<feature type="transmembrane region" description="Helical" evidence="9">
    <location>
        <begin position="66"/>
        <end position="83"/>
    </location>
</feature>
<name>A0A4P9XHN4_9FUNG</name>
<feature type="non-terminal residue" evidence="11">
    <location>
        <position position="255"/>
    </location>
</feature>
<keyword evidence="7 9" id="KW-1133">Transmembrane helix</keyword>
<evidence type="ECO:0000256" key="9">
    <source>
        <dbReference type="SAM" id="Phobius"/>
    </source>
</evidence>
<comment type="subcellular location">
    <subcellularLocation>
        <location evidence="1">Membrane</location>
        <topology evidence="1">Multi-pass membrane protein</topology>
    </subcellularLocation>
</comment>
<evidence type="ECO:0000256" key="5">
    <source>
        <dbReference type="ARBA" id="ARBA00022741"/>
    </source>
</evidence>
<keyword evidence="6" id="KW-0067">ATP-binding</keyword>
<dbReference type="GO" id="GO:0140359">
    <property type="term" value="F:ABC-type transporter activity"/>
    <property type="evidence" value="ECO:0007669"/>
    <property type="project" value="InterPro"/>
</dbReference>
<evidence type="ECO:0000256" key="2">
    <source>
        <dbReference type="ARBA" id="ARBA00009726"/>
    </source>
</evidence>
<keyword evidence="3" id="KW-0813">Transport</keyword>
<dbReference type="PANTHER" id="PTHR24223:SF456">
    <property type="entry name" value="MULTIDRUG RESISTANCE-ASSOCIATED PROTEIN LETHAL(2)03659"/>
    <property type="match status" value="1"/>
</dbReference>
<feature type="transmembrane region" description="Helical" evidence="9">
    <location>
        <begin position="142"/>
        <end position="169"/>
    </location>
</feature>
<evidence type="ECO:0000256" key="1">
    <source>
        <dbReference type="ARBA" id="ARBA00004141"/>
    </source>
</evidence>
<dbReference type="OrthoDB" id="6500128at2759"/>
<keyword evidence="12" id="KW-1185">Reference proteome</keyword>
<dbReference type="InterPro" id="IPR036640">
    <property type="entry name" value="ABC1_TM_sf"/>
</dbReference>
<dbReference type="GO" id="GO:0005524">
    <property type="term" value="F:ATP binding"/>
    <property type="evidence" value="ECO:0007669"/>
    <property type="project" value="UniProtKB-KW"/>
</dbReference>
<gene>
    <name evidence="11" type="ORF">THASP1DRAFT_32961</name>
</gene>
<comment type="similarity">
    <text evidence="2">Belongs to the ABC transporter superfamily. ABCC family. Conjugate transporter (TC 3.A.1.208) subfamily.</text>
</comment>
<dbReference type="EMBL" id="KZ993221">
    <property type="protein sequence ID" value="RKP05203.1"/>
    <property type="molecule type" value="Genomic_DNA"/>
</dbReference>
<evidence type="ECO:0000256" key="8">
    <source>
        <dbReference type="ARBA" id="ARBA00023136"/>
    </source>
</evidence>
<dbReference type="STRING" id="78915.A0A4P9XHN4"/>
<keyword evidence="8 9" id="KW-0472">Membrane</keyword>
<protein>
    <submittedName>
        <fullName evidence="11">ABC transporter type 1, transmembrane domain-containing protein</fullName>
    </submittedName>
</protein>
<dbReference type="PROSITE" id="PS50929">
    <property type="entry name" value="ABC_TM1F"/>
    <property type="match status" value="1"/>
</dbReference>
<dbReference type="InterPro" id="IPR011527">
    <property type="entry name" value="ABC1_TM_dom"/>
</dbReference>
<dbReference type="SUPFAM" id="SSF90123">
    <property type="entry name" value="ABC transporter transmembrane region"/>
    <property type="match status" value="1"/>
</dbReference>
<evidence type="ECO:0000313" key="11">
    <source>
        <dbReference type="EMBL" id="RKP05203.1"/>
    </source>
</evidence>
<evidence type="ECO:0000259" key="10">
    <source>
        <dbReference type="PROSITE" id="PS50929"/>
    </source>
</evidence>
<evidence type="ECO:0000256" key="4">
    <source>
        <dbReference type="ARBA" id="ARBA00022692"/>
    </source>
</evidence>
<evidence type="ECO:0000313" key="12">
    <source>
        <dbReference type="Proteomes" id="UP000271241"/>
    </source>
</evidence>
<evidence type="ECO:0000256" key="7">
    <source>
        <dbReference type="ARBA" id="ARBA00022989"/>
    </source>
</evidence>
<dbReference type="PANTHER" id="PTHR24223">
    <property type="entry name" value="ATP-BINDING CASSETTE SUB-FAMILY C"/>
    <property type="match status" value="1"/>
</dbReference>
<keyword evidence="4 9" id="KW-0812">Transmembrane</keyword>
<accession>A0A4P9XHN4</accession>
<dbReference type="Pfam" id="PF00664">
    <property type="entry name" value="ABC_membrane"/>
    <property type="match status" value="1"/>
</dbReference>
<proteinExistence type="inferred from homology"/>
<feature type="transmembrane region" description="Helical" evidence="9">
    <location>
        <begin position="40"/>
        <end position="60"/>
    </location>
</feature>
<reference evidence="12" key="1">
    <citation type="journal article" date="2018" name="Nat. Microbiol.">
        <title>Leveraging single-cell genomics to expand the fungal tree of life.</title>
        <authorList>
            <person name="Ahrendt S.R."/>
            <person name="Quandt C.A."/>
            <person name="Ciobanu D."/>
            <person name="Clum A."/>
            <person name="Salamov A."/>
            <person name="Andreopoulos B."/>
            <person name="Cheng J.F."/>
            <person name="Woyke T."/>
            <person name="Pelin A."/>
            <person name="Henrissat B."/>
            <person name="Reynolds N.K."/>
            <person name="Benny G.L."/>
            <person name="Smith M.E."/>
            <person name="James T.Y."/>
            <person name="Grigoriev I.V."/>
        </authorList>
    </citation>
    <scope>NUCLEOTIDE SEQUENCE [LARGE SCALE GENOMIC DNA]</scope>
    <source>
        <strain evidence="12">RSA 1356</strain>
    </source>
</reference>
<dbReference type="AlphaFoldDB" id="A0A4P9XHN4"/>
<dbReference type="Gene3D" id="1.20.1560.10">
    <property type="entry name" value="ABC transporter type 1, transmembrane domain"/>
    <property type="match status" value="1"/>
</dbReference>
<dbReference type="GO" id="GO:0016020">
    <property type="term" value="C:membrane"/>
    <property type="evidence" value="ECO:0007669"/>
    <property type="project" value="UniProtKB-SubCell"/>
</dbReference>
<evidence type="ECO:0000256" key="3">
    <source>
        <dbReference type="ARBA" id="ARBA00022448"/>
    </source>
</evidence>
<evidence type="ECO:0000256" key="6">
    <source>
        <dbReference type="ARBA" id="ARBA00022840"/>
    </source>
</evidence>
<feature type="domain" description="ABC transmembrane type-1" evidence="10">
    <location>
        <begin position="19"/>
        <end position="206"/>
    </location>
</feature>
<keyword evidence="5" id="KW-0547">Nucleotide-binding</keyword>